<accession>A0ABQ8T8R5</accession>
<organism evidence="3 4">
    <name type="scientific">Periplaneta americana</name>
    <name type="common">American cockroach</name>
    <name type="synonym">Blatta americana</name>
    <dbReference type="NCBI Taxonomy" id="6978"/>
    <lineage>
        <taxon>Eukaryota</taxon>
        <taxon>Metazoa</taxon>
        <taxon>Ecdysozoa</taxon>
        <taxon>Arthropoda</taxon>
        <taxon>Hexapoda</taxon>
        <taxon>Insecta</taxon>
        <taxon>Pterygota</taxon>
        <taxon>Neoptera</taxon>
        <taxon>Polyneoptera</taxon>
        <taxon>Dictyoptera</taxon>
        <taxon>Blattodea</taxon>
        <taxon>Blattoidea</taxon>
        <taxon>Blattidae</taxon>
        <taxon>Blattinae</taxon>
        <taxon>Periplaneta</taxon>
    </lineage>
</organism>
<comment type="caution">
    <text evidence="3">The sequence shown here is derived from an EMBL/GenBank/DDBJ whole genome shotgun (WGS) entry which is preliminary data.</text>
</comment>
<protein>
    <recommendedName>
        <fullName evidence="2">CHK kinase-like domain-containing protein</fullName>
    </recommendedName>
</protein>
<dbReference type="InterPro" id="IPR004119">
    <property type="entry name" value="EcKL"/>
</dbReference>
<dbReference type="InterPro" id="IPR015897">
    <property type="entry name" value="CHK_kinase-like"/>
</dbReference>
<evidence type="ECO:0000313" key="4">
    <source>
        <dbReference type="Proteomes" id="UP001148838"/>
    </source>
</evidence>
<evidence type="ECO:0000313" key="3">
    <source>
        <dbReference type="EMBL" id="KAJ4442918.1"/>
    </source>
</evidence>
<dbReference type="PANTHER" id="PTHR11012:SF56">
    <property type="entry name" value="CHK KINASE-LIKE DOMAIN-CONTAINING PROTEIN-RELATED"/>
    <property type="match status" value="1"/>
</dbReference>
<feature type="domain" description="CHK kinase-like" evidence="2">
    <location>
        <begin position="665"/>
        <end position="859"/>
    </location>
</feature>
<dbReference type="PANTHER" id="PTHR11012">
    <property type="entry name" value="PROTEIN KINASE-LIKE DOMAIN-CONTAINING"/>
    <property type="match status" value="1"/>
</dbReference>
<dbReference type="InterPro" id="IPR011009">
    <property type="entry name" value="Kinase-like_dom_sf"/>
</dbReference>
<gene>
    <name evidence="3" type="ORF">ANN_04514</name>
</gene>
<dbReference type="Proteomes" id="UP001148838">
    <property type="component" value="Unassembled WGS sequence"/>
</dbReference>
<feature type="compositionally biased region" description="Basic and acidic residues" evidence="1">
    <location>
        <begin position="461"/>
        <end position="473"/>
    </location>
</feature>
<dbReference type="SUPFAM" id="SSF56112">
    <property type="entry name" value="Protein kinase-like (PK-like)"/>
    <property type="match status" value="2"/>
</dbReference>
<dbReference type="EMBL" id="JAJSOF020000013">
    <property type="protein sequence ID" value="KAJ4442918.1"/>
    <property type="molecule type" value="Genomic_DNA"/>
</dbReference>
<dbReference type="Gene3D" id="3.90.1200.10">
    <property type="match status" value="2"/>
</dbReference>
<name>A0ABQ8T8R5_PERAM</name>
<feature type="compositionally biased region" description="Acidic residues" evidence="1">
    <location>
        <begin position="495"/>
        <end position="506"/>
    </location>
</feature>
<feature type="region of interest" description="Disordered" evidence="1">
    <location>
        <begin position="461"/>
        <end position="514"/>
    </location>
</feature>
<feature type="domain" description="CHK kinase-like" evidence="2">
    <location>
        <begin position="137"/>
        <end position="330"/>
    </location>
</feature>
<dbReference type="Pfam" id="PF02958">
    <property type="entry name" value="EcKL"/>
    <property type="match status" value="2"/>
</dbReference>
<proteinExistence type="predicted"/>
<keyword evidence="4" id="KW-1185">Reference proteome</keyword>
<dbReference type="SMART" id="SM00587">
    <property type="entry name" value="CHK"/>
    <property type="match status" value="2"/>
</dbReference>
<evidence type="ECO:0000256" key="1">
    <source>
        <dbReference type="SAM" id="MobiDB-lite"/>
    </source>
</evidence>
<sequence length="1097" mass="128465">MAQERRINEDTFPKWLNESLIKTVLKLEDDPTTLVTSFEITWATEVGDNYASDMYRVTVQTERMGAVEKRSLIVKVELKTGQMAKILSVGNLFGREIKSLTCTAPAIHQLLEAVSPGKYQPFSPKCLYTHTTNTRVIIMEDLKKQDFRMAERFHGLDLSHCLLVMRNIARYHASSVVLYQKVPHEFRLFMRSIYCEELRENMNAYYGKNIKQLAIEVAQWPVYGVRFAEKLHNLAETVADQILELLTRDDNEFNVLCHADLWSNNMMFRYSDETGEVADVRFIDYQLSHWMSPAIELLYFLYMNPSIDVMDQHYFLLEEYYKTLGETFTELGSKHLHPSWEQLNIQLERRHMYAVIIVCSALCMILVDHNKPLDIEKVFTQDETFHISEQYKEALLKILPFLNRKDGYERQNFEEDLFWPGPLSNTKKQRPVKERVPSTISSATWREFFHKKNLTKIEETKLKQRRKEERENLKSLMKNSKDKKGKSTFISDVNADPDDESQEEDNYLSRSEQKWRKSKLGDEIDTMNEKIPSGSTTPKWLNNSLLETILRSEDGESTVTIISYEISRATAAGDNYTSDIYRIVVQLRRRGQLETKYLIVKASLEKEVMSEVMSKVKAFQRESEALKSTLPSMYKLLNEKLPGQFQPFSAKYLYNNDDDDSSSIIILDDLKKQGFRMAERTCGLDLQHCILVIRTIARFHAASAVLHHKDPELFNTFDKSVFREDFREDIENFFAKNVRNVATEVEKWPDYGNRYATKLHNLADESVDLITESCKRKDDDFNVLIHGDLWLNNMMFRYSEGTTEEPVDMRFVDLQLCHFTSPAQDLQYFLHTSPRLELLDQHDHLVEEYHRILGETFILLGYEHLHPSLENLHKQMEKKGRYAVITACTVLSVVLADRQNIPDMEKIMKNGDTIYYSELYKEALMKLLPLFEEKEVEKFKYLGATVTNINDTREEIKRRINMGNACYYSVEKLLSSNLLSKNLKVRIYKTVILPVVLYGCETWTLTLREEQRLRMFENKVLRKIFGAKRDEVTGEWRKLHNTELHALYSSPDIIRNIKSRRLRWAGHVARMGESRNAYRVLVGRPEGKRPLGRPRRR</sequence>
<evidence type="ECO:0000259" key="2">
    <source>
        <dbReference type="SMART" id="SM00587"/>
    </source>
</evidence>
<reference evidence="3 4" key="1">
    <citation type="journal article" date="2022" name="Allergy">
        <title>Genome assembly and annotation of Periplaneta americana reveal a comprehensive cockroach allergen profile.</title>
        <authorList>
            <person name="Wang L."/>
            <person name="Xiong Q."/>
            <person name="Saelim N."/>
            <person name="Wang L."/>
            <person name="Nong W."/>
            <person name="Wan A.T."/>
            <person name="Shi M."/>
            <person name="Liu X."/>
            <person name="Cao Q."/>
            <person name="Hui J.H.L."/>
            <person name="Sookrung N."/>
            <person name="Leung T.F."/>
            <person name="Tungtrongchitr A."/>
            <person name="Tsui S.K.W."/>
        </authorList>
    </citation>
    <scope>NUCLEOTIDE SEQUENCE [LARGE SCALE GENOMIC DNA]</scope>
    <source>
        <strain evidence="3">PWHHKU_190912</strain>
    </source>
</reference>